<proteinExistence type="predicted"/>
<comment type="caution">
    <text evidence="2">The sequence shown here is derived from an EMBL/GenBank/DDBJ whole genome shotgun (WGS) entry which is preliminary data.</text>
</comment>
<evidence type="ECO:0000313" key="2">
    <source>
        <dbReference type="EMBL" id="KAL2038251.1"/>
    </source>
</evidence>
<feature type="compositionally biased region" description="Basic and acidic residues" evidence="1">
    <location>
        <begin position="393"/>
        <end position="404"/>
    </location>
</feature>
<accession>A0ABR3ZZS9</accession>
<organism evidence="2 3">
    <name type="scientific">Stereocaulon virgatum</name>
    <dbReference type="NCBI Taxonomy" id="373712"/>
    <lineage>
        <taxon>Eukaryota</taxon>
        <taxon>Fungi</taxon>
        <taxon>Dikarya</taxon>
        <taxon>Ascomycota</taxon>
        <taxon>Pezizomycotina</taxon>
        <taxon>Lecanoromycetes</taxon>
        <taxon>OSLEUM clade</taxon>
        <taxon>Lecanoromycetidae</taxon>
        <taxon>Lecanorales</taxon>
        <taxon>Lecanorineae</taxon>
        <taxon>Stereocaulaceae</taxon>
        <taxon>Stereocaulon</taxon>
    </lineage>
</organism>
<evidence type="ECO:0000313" key="3">
    <source>
        <dbReference type="Proteomes" id="UP001590950"/>
    </source>
</evidence>
<feature type="region of interest" description="Disordered" evidence="1">
    <location>
        <begin position="393"/>
        <end position="431"/>
    </location>
</feature>
<protein>
    <submittedName>
        <fullName evidence="2">Uncharacterized protein</fullName>
    </submittedName>
</protein>
<sequence>MTLTVPALPRNIIRLRSPPVSEMGNDGSSIAGPRVYPDSEPADVILQFSDATTVLPQINLPSPEHTDDTANEDKIRTPPVRLTTHNLEKQQEEIESAVIEGSEPTIPAPATAQVQRISPPTPTWTEVFDNHQRHIREWRQYPESVDKPTPLPELAKPLYKGAGLPNIPEASKLIWEQMELEEAEAIAAHHVPRRPKEIRYVDLNRPPAEPSPAAEEPEMIMTKTGMQPLRKRPWMTEAGPSQEFPPRKTPSDIMSHHTRTELPRIHTPRIRDGLRTPAEIDNFIPNSIELVSNDASASGDDSDREVQQLILGETPLLQALISDQIKSDLAFSRKGDDGEEVTWKRTIPATIKFALPKAPMEEVRKAEALFREISYRDVDQMFAPRSVASRKRKDEAEWRLEKEGRKSRRRGTIEDGSRVKGGGIARGGEDADLDWLFGEPEMSGALQGVDDEGDCVGQ</sequence>
<dbReference type="Proteomes" id="UP001590950">
    <property type="component" value="Unassembled WGS sequence"/>
</dbReference>
<name>A0ABR3ZZS9_9LECA</name>
<gene>
    <name evidence="2" type="ORF">N7G274_008900</name>
</gene>
<dbReference type="EMBL" id="JBEFKJ010000033">
    <property type="protein sequence ID" value="KAL2038251.1"/>
    <property type="molecule type" value="Genomic_DNA"/>
</dbReference>
<keyword evidence="3" id="KW-1185">Reference proteome</keyword>
<evidence type="ECO:0000256" key="1">
    <source>
        <dbReference type="SAM" id="MobiDB-lite"/>
    </source>
</evidence>
<reference evidence="2 3" key="1">
    <citation type="submission" date="2024-09" db="EMBL/GenBank/DDBJ databases">
        <title>Rethinking Asexuality: The Enigmatic Case of Functional Sexual Genes in Lepraria (Stereocaulaceae).</title>
        <authorList>
            <person name="Doellman M."/>
            <person name="Sun Y."/>
            <person name="Barcenas-Pena A."/>
            <person name="Lumbsch H.T."/>
            <person name="Grewe F."/>
        </authorList>
    </citation>
    <scope>NUCLEOTIDE SEQUENCE [LARGE SCALE GENOMIC DNA]</scope>
    <source>
        <strain evidence="2 3">Mercado 3170</strain>
    </source>
</reference>